<feature type="region of interest" description="Disordered" evidence="5">
    <location>
        <begin position="304"/>
        <end position="340"/>
    </location>
</feature>
<dbReference type="Pfam" id="PF05090">
    <property type="entry name" value="HTTM"/>
    <property type="match status" value="1"/>
</dbReference>
<dbReference type="InterPro" id="IPR023894">
    <property type="entry name" value="Sporulation_SdpB"/>
</dbReference>
<feature type="transmembrane region" description="Helical" evidence="6">
    <location>
        <begin position="258"/>
        <end position="278"/>
    </location>
</feature>
<dbReference type="Proteomes" id="UP001142374">
    <property type="component" value="Unassembled WGS sequence"/>
</dbReference>
<feature type="transmembrane region" description="Helical" evidence="6">
    <location>
        <begin position="107"/>
        <end position="129"/>
    </location>
</feature>
<keyword evidence="9" id="KW-1185">Reference proteome</keyword>
<evidence type="ECO:0000256" key="6">
    <source>
        <dbReference type="SAM" id="Phobius"/>
    </source>
</evidence>
<dbReference type="AlphaFoldDB" id="A0A9X2LFZ9"/>
<feature type="transmembrane region" description="Helical" evidence="6">
    <location>
        <begin position="71"/>
        <end position="87"/>
    </location>
</feature>
<accession>A0A9X2LFZ9</accession>
<dbReference type="RefSeq" id="WP_256790457.1">
    <property type="nucleotide sequence ID" value="NZ_JAATER010000271.1"/>
</dbReference>
<dbReference type="EMBL" id="JANIID010000008">
    <property type="protein sequence ID" value="MCQ8770448.1"/>
    <property type="molecule type" value="Genomic_DNA"/>
</dbReference>
<proteinExistence type="predicted"/>
<comment type="subcellular location">
    <subcellularLocation>
        <location evidence="1">Endomembrane system</location>
        <topology evidence="1">Multi-pass membrane protein</topology>
    </subcellularLocation>
</comment>
<dbReference type="SMART" id="SM00752">
    <property type="entry name" value="HTTM"/>
    <property type="match status" value="1"/>
</dbReference>
<evidence type="ECO:0000313" key="9">
    <source>
        <dbReference type="Proteomes" id="UP001142374"/>
    </source>
</evidence>
<evidence type="ECO:0000259" key="7">
    <source>
        <dbReference type="SMART" id="SM00752"/>
    </source>
</evidence>
<organism evidence="8 9">
    <name type="scientific">Streptomyces telluris</name>
    <dbReference type="NCBI Taxonomy" id="2720021"/>
    <lineage>
        <taxon>Bacteria</taxon>
        <taxon>Bacillati</taxon>
        <taxon>Actinomycetota</taxon>
        <taxon>Actinomycetes</taxon>
        <taxon>Kitasatosporales</taxon>
        <taxon>Streptomycetaceae</taxon>
        <taxon>Streptomyces</taxon>
    </lineage>
</organism>
<sequence length="340" mass="36594">MLTRTRRIPLPWGNAYGLARTLLALGTAGTLAFSSSATLFRPVVTIGDYPLCHGMTASGAFCLVPRGQFDLLRWICVAVLLVVASGWRPRITALPHAYISFSLFSGIAIGDGGDQITWILTLLLALVALGDGRRWHWQTPEDPEDPEDPAVDAVPTRAPRATRGWALLGTSALTVARLQMAFLYFQASVAKLPHTEWADGSAMYYWANNSSFGFPEWLRPLTDPVVYSPVGVAALTWLPVALELALAAALLMPQRKRWVLLSLGIAFHLGIAVLMGLWSFAFAMWAGLLLLMAPVGHSFPFPAPGRSSKKETPCVSATADDASPATAEPASSSSPRPLVS</sequence>
<feature type="domain" description="HTTM-like" evidence="7">
    <location>
        <begin position="11"/>
        <end position="296"/>
    </location>
</feature>
<dbReference type="PANTHER" id="PTHR39535:SF2">
    <property type="entry name" value="HTTM DOMAIN-CONTAINING PROTEIN"/>
    <property type="match status" value="1"/>
</dbReference>
<dbReference type="PANTHER" id="PTHR39535">
    <property type="entry name" value="SPORULATION-DELAYING PROTEIN SDPB"/>
    <property type="match status" value="1"/>
</dbReference>
<evidence type="ECO:0000256" key="4">
    <source>
        <dbReference type="ARBA" id="ARBA00023136"/>
    </source>
</evidence>
<evidence type="ECO:0000256" key="2">
    <source>
        <dbReference type="ARBA" id="ARBA00022692"/>
    </source>
</evidence>
<dbReference type="InterPro" id="IPR052964">
    <property type="entry name" value="Sporulation_signal_mat"/>
</dbReference>
<feature type="compositionally biased region" description="Low complexity" evidence="5">
    <location>
        <begin position="316"/>
        <end position="340"/>
    </location>
</feature>
<evidence type="ECO:0000256" key="5">
    <source>
        <dbReference type="SAM" id="MobiDB-lite"/>
    </source>
</evidence>
<dbReference type="NCBIfam" id="TIGR04033">
    <property type="entry name" value="export_SdpB"/>
    <property type="match status" value="1"/>
</dbReference>
<dbReference type="InterPro" id="IPR011020">
    <property type="entry name" value="HTTM-like"/>
</dbReference>
<name>A0A9X2LFZ9_9ACTN</name>
<dbReference type="GO" id="GO:0012505">
    <property type="term" value="C:endomembrane system"/>
    <property type="evidence" value="ECO:0007669"/>
    <property type="project" value="UniProtKB-SubCell"/>
</dbReference>
<gene>
    <name evidence="8" type="ORF">NQU55_11730</name>
</gene>
<dbReference type="InterPro" id="IPR053934">
    <property type="entry name" value="HTTM_dom"/>
</dbReference>
<comment type="caution">
    <text evidence="8">The sequence shown here is derived from an EMBL/GenBank/DDBJ whole genome shotgun (WGS) entry which is preliminary data.</text>
</comment>
<keyword evidence="2 6" id="KW-0812">Transmembrane</keyword>
<keyword evidence="4 6" id="KW-0472">Membrane</keyword>
<evidence type="ECO:0000313" key="8">
    <source>
        <dbReference type="EMBL" id="MCQ8770448.1"/>
    </source>
</evidence>
<feature type="transmembrane region" description="Helical" evidence="6">
    <location>
        <begin position="165"/>
        <end position="185"/>
    </location>
</feature>
<evidence type="ECO:0000256" key="1">
    <source>
        <dbReference type="ARBA" id="ARBA00004127"/>
    </source>
</evidence>
<reference evidence="8" key="1">
    <citation type="submission" date="2022-06" db="EMBL/GenBank/DDBJ databases">
        <title>WGS of actinobacteria.</title>
        <authorList>
            <person name="Thawai C."/>
        </authorList>
    </citation>
    <scope>NUCLEOTIDE SEQUENCE</scope>
    <source>
        <strain evidence="8">AA8</strain>
    </source>
</reference>
<evidence type="ECO:0000256" key="3">
    <source>
        <dbReference type="ARBA" id="ARBA00022989"/>
    </source>
</evidence>
<protein>
    <recommendedName>
        <fullName evidence="7">HTTM-like domain-containing protein</fullName>
    </recommendedName>
</protein>
<keyword evidence="3 6" id="KW-1133">Transmembrane helix</keyword>
<feature type="transmembrane region" description="Helical" evidence="6">
    <location>
        <begin position="226"/>
        <end position="251"/>
    </location>
</feature>